<accession>A0ABX3Z1W5</accession>
<gene>
    <name evidence="1" type="ORF">B9M88_09400</name>
</gene>
<comment type="caution">
    <text evidence="1">The sequence shown here is derived from an EMBL/GenBank/DDBJ whole genome shotgun (WGS) entry which is preliminary data.</text>
</comment>
<dbReference type="Proteomes" id="UP000195208">
    <property type="component" value="Unassembled WGS sequence"/>
</dbReference>
<proteinExistence type="predicted"/>
<protein>
    <recommendedName>
        <fullName evidence="3">Phage protein</fullName>
    </recommendedName>
</protein>
<organism evidence="1 2">
    <name type="scientific">Staphylococcus agnetis</name>
    <dbReference type="NCBI Taxonomy" id="985762"/>
    <lineage>
        <taxon>Bacteria</taxon>
        <taxon>Bacillati</taxon>
        <taxon>Bacillota</taxon>
        <taxon>Bacilli</taxon>
        <taxon>Bacillales</taxon>
        <taxon>Staphylococcaceae</taxon>
        <taxon>Staphylococcus</taxon>
    </lineage>
</organism>
<dbReference type="EMBL" id="NEFX01000018">
    <property type="protein sequence ID" value="OTW30474.1"/>
    <property type="molecule type" value="Genomic_DNA"/>
</dbReference>
<evidence type="ECO:0008006" key="3">
    <source>
        <dbReference type="Google" id="ProtNLM"/>
    </source>
</evidence>
<reference evidence="1 2" key="1">
    <citation type="submission" date="2017-04" db="EMBL/GenBank/DDBJ databases">
        <title>Staphylococcus agnetis, a potential pathogen in the broiler production.</title>
        <authorList>
            <person name="Poulsen L."/>
        </authorList>
    </citation>
    <scope>NUCLEOTIDE SEQUENCE [LARGE SCALE GENOMIC DNA]</scope>
    <source>
        <strain evidence="1 2">723_310714_2_2_spleen</strain>
    </source>
</reference>
<sequence>MNYFDRYKKINTPYGTTLSSHVLEASKQSALRSFLSSPTLSNVEVNGEESLAVVSVYQKDFYDRTFLFKPDAKEARVGNYISHRGFTYLTLKSNDNDIYPNLLAKLCNEDFKLPTGKKRVKVNGRNGSFTYRDEYTFKHIPIVVDVKGYSIADNAILPLTEGRVIIYLRYEEDFLKFLNLNYEFEIFNDAYKITDIQLDKVIDHEGYIVLSAQKAVEVEHANKV</sequence>
<keyword evidence="2" id="KW-1185">Reference proteome</keyword>
<dbReference type="RefSeq" id="WP_039644937.1">
    <property type="nucleotide sequence ID" value="NZ_JAPTFZ010000006.1"/>
</dbReference>
<name>A0ABX3Z1W5_9STAP</name>
<evidence type="ECO:0000313" key="2">
    <source>
        <dbReference type="Proteomes" id="UP000195208"/>
    </source>
</evidence>
<dbReference type="GeneID" id="41072802"/>
<evidence type="ECO:0000313" key="1">
    <source>
        <dbReference type="EMBL" id="OTW30474.1"/>
    </source>
</evidence>